<feature type="compositionally biased region" description="Basic and acidic residues" evidence="7">
    <location>
        <begin position="586"/>
        <end position="596"/>
    </location>
</feature>
<feature type="coiled-coil region" evidence="6">
    <location>
        <begin position="422"/>
        <end position="502"/>
    </location>
</feature>
<proteinExistence type="predicted"/>
<dbReference type="PROSITE" id="PS50913">
    <property type="entry name" value="GRIP"/>
    <property type="match status" value="1"/>
</dbReference>
<evidence type="ECO:0000259" key="8">
    <source>
        <dbReference type="PROSITE" id="PS50913"/>
    </source>
</evidence>
<feature type="coiled-coil region" evidence="6">
    <location>
        <begin position="631"/>
        <end position="692"/>
    </location>
</feature>
<evidence type="ECO:0000256" key="6">
    <source>
        <dbReference type="SAM" id="Coils"/>
    </source>
</evidence>
<dbReference type="EMBL" id="JAIZAY010000019">
    <property type="protein sequence ID" value="KAJ8024101.1"/>
    <property type="molecule type" value="Genomic_DNA"/>
</dbReference>
<feature type="compositionally biased region" description="Polar residues" evidence="7">
    <location>
        <begin position="569"/>
        <end position="583"/>
    </location>
</feature>
<gene>
    <name evidence="9" type="ORF">HOLleu_36731</name>
</gene>
<feature type="domain" description="GRIP" evidence="8">
    <location>
        <begin position="686"/>
        <end position="736"/>
    </location>
</feature>
<accession>A0A9Q0YMC9</accession>
<dbReference type="Proteomes" id="UP001152320">
    <property type="component" value="Chromosome 19"/>
</dbReference>
<feature type="compositionally biased region" description="Basic and acidic residues" evidence="7">
    <location>
        <begin position="57"/>
        <end position="79"/>
    </location>
</feature>
<organism evidence="9 10">
    <name type="scientific">Holothuria leucospilota</name>
    <name type="common">Black long sea cucumber</name>
    <name type="synonym">Mertensiothuria leucospilota</name>
    <dbReference type="NCBI Taxonomy" id="206669"/>
    <lineage>
        <taxon>Eukaryota</taxon>
        <taxon>Metazoa</taxon>
        <taxon>Echinodermata</taxon>
        <taxon>Eleutherozoa</taxon>
        <taxon>Echinozoa</taxon>
        <taxon>Holothuroidea</taxon>
        <taxon>Aspidochirotacea</taxon>
        <taxon>Aspidochirotida</taxon>
        <taxon>Holothuriidae</taxon>
        <taxon>Holothuria</taxon>
    </lineage>
</organism>
<evidence type="ECO:0000313" key="10">
    <source>
        <dbReference type="Proteomes" id="UP001152320"/>
    </source>
</evidence>
<evidence type="ECO:0000256" key="7">
    <source>
        <dbReference type="SAM" id="MobiDB-lite"/>
    </source>
</evidence>
<keyword evidence="10" id="KW-1185">Reference proteome</keyword>
<comment type="caution">
    <text evidence="9">The sequence shown here is derived from an EMBL/GenBank/DDBJ whole genome shotgun (WGS) entry which is preliminary data.</text>
</comment>
<feature type="region of interest" description="Disordered" evidence="7">
    <location>
        <begin position="562"/>
        <end position="597"/>
    </location>
</feature>
<dbReference type="PANTHER" id="PTHR23157">
    <property type="entry name" value="GRIP AND COILED-COIL DOMAIN-CONTAINING PROTEIN 1"/>
    <property type="match status" value="1"/>
</dbReference>
<dbReference type="Pfam" id="PF01465">
    <property type="entry name" value="GRIP"/>
    <property type="match status" value="1"/>
</dbReference>
<reference evidence="9" key="1">
    <citation type="submission" date="2021-10" db="EMBL/GenBank/DDBJ databases">
        <title>Tropical sea cucumber genome reveals ecological adaptation and Cuvierian tubules defense mechanism.</title>
        <authorList>
            <person name="Chen T."/>
        </authorList>
    </citation>
    <scope>NUCLEOTIDE SEQUENCE</scope>
    <source>
        <strain evidence="9">Nanhai2018</strain>
        <tissue evidence="9">Muscle</tissue>
    </source>
</reference>
<evidence type="ECO:0000256" key="4">
    <source>
        <dbReference type="ARBA" id="ARBA00023054"/>
    </source>
</evidence>
<keyword evidence="4 6" id="KW-0175">Coiled coil</keyword>
<evidence type="ECO:0000256" key="2">
    <source>
        <dbReference type="ARBA" id="ARBA00004496"/>
    </source>
</evidence>
<protein>
    <submittedName>
        <fullName evidence="9">GRIP and coiled-coil domain-containing protein 1</fullName>
    </submittedName>
</protein>
<dbReference type="InterPro" id="IPR000237">
    <property type="entry name" value="GRIP_dom"/>
</dbReference>
<dbReference type="GO" id="GO:0005794">
    <property type="term" value="C:Golgi apparatus"/>
    <property type="evidence" value="ECO:0007669"/>
    <property type="project" value="TreeGrafter"/>
</dbReference>
<dbReference type="SMART" id="SM00755">
    <property type="entry name" value="Grip"/>
    <property type="match status" value="1"/>
</dbReference>
<name>A0A9Q0YMC9_HOLLE</name>
<evidence type="ECO:0000256" key="1">
    <source>
        <dbReference type="ARBA" id="ARBA00004184"/>
    </source>
</evidence>
<dbReference type="OrthoDB" id="9898580at2759"/>
<keyword evidence="5" id="KW-0472">Membrane</keyword>
<feature type="compositionally biased region" description="Acidic residues" evidence="7">
    <location>
        <begin position="80"/>
        <end position="91"/>
    </location>
</feature>
<dbReference type="Gene3D" id="1.10.220.60">
    <property type="entry name" value="GRIP domain"/>
    <property type="match status" value="1"/>
</dbReference>
<feature type="compositionally biased region" description="Basic and acidic residues" evidence="7">
    <location>
        <begin position="127"/>
        <end position="157"/>
    </location>
</feature>
<feature type="compositionally biased region" description="Low complexity" evidence="7">
    <location>
        <begin position="111"/>
        <end position="126"/>
    </location>
</feature>
<evidence type="ECO:0000313" key="9">
    <source>
        <dbReference type="EMBL" id="KAJ8024101.1"/>
    </source>
</evidence>
<dbReference type="PANTHER" id="PTHR23157:SF25">
    <property type="entry name" value="GRIP AND COILED-COIL DOMAIN-CONTAINING PROTEIN 1"/>
    <property type="match status" value="1"/>
</dbReference>
<feature type="compositionally biased region" description="Basic and acidic residues" evidence="7">
    <location>
        <begin position="92"/>
        <end position="102"/>
    </location>
</feature>
<dbReference type="AlphaFoldDB" id="A0A9Q0YMC9"/>
<evidence type="ECO:0000256" key="3">
    <source>
        <dbReference type="ARBA" id="ARBA00022490"/>
    </source>
</evidence>
<comment type="subcellular location">
    <subcellularLocation>
        <location evidence="2">Cytoplasm</location>
    </subcellularLocation>
    <subcellularLocation>
        <location evidence="1">Endomembrane system</location>
        <topology evidence="1">Peripheral membrane protein</topology>
    </subcellularLocation>
</comment>
<evidence type="ECO:0000256" key="5">
    <source>
        <dbReference type="ARBA" id="ARBA00023136"/>
    </source>
</evidence>
<keyword evidence="3" id="KW-0963">Cytoplasm</keyword>
<dbReference type="InterPro" id="IPR051952">
    <property type="entry name" value="Golgi-autophagy_related"/>
</dbReference>
<sequence length="745" mass="85949">MDRSKTKELLETIENQKEQISRYETRLRDIVHAYKSLLKEKEALEASVKVLSAASKSKSERSSNKATAKEAESKKVKDGEDGEDRDEESKPEEDVRERKDSANDGSWEEMQQQLATLSSSLATLTAEKSKMEASFQADKKKIRQETEEMVEKLTSDKEALEETVRTIESQLTEAKNRLRSQQQEREQEQVDHAVMLRELQTLLGQERTGKERLDQKIEELEEKLAQANAEPDRTHIYEEQIKKLTIELESVQRKLIAAHEEAAKPPPLLLQLQKDMAEMKAQHRIQVELEQQKSREAEERLNQARAMEEERVTALEAKLAELSEVVGSYDRVRQQDQIAIQKLKERVTQLDLENTALARAANSRTIQNVEELNDPAEIKETILKLKGLLKLANEQSEKPVDIDGMDIGNLDDETSREQSPDHKACQQELKQLKEEFERYKVRAQTVLKNRNVKDTTNNKEIEELQAQINGYKERVSILRQQLDDEEKKCENVTKEMEDQLANQKEHHKKTLAQADGEFKQKISDLEHQVGKQRDRTMALLVDKDKEIDYLKQQIYQFTGRTFGDDRQNNRQTSLDSDVFTSEDANPEEHSGQDTEHMVSQLISNPATQLASHLTKFDFAASSGTSLLHYAEEQARKEVELATVKKQKQQLETALRQLQDKHSSSNQKHAEEIDSLQEEVERWKRNRSREGTNLEYLKNVVLNYLLTDSVSGKKRMFNAISTILHFSPKEKDSVLRKTSSAWWSGY</sequence>
<feature type="region of interest" description="Disordered" evidence="7">
    <location>
        <begin position="51"/>
        <end position="157"/>
    </location>
</feature>